<evidence type="ECO:0000313" key="6">
    <source>
        <dbReference type="Proteomes" id="UP000451860"/>
    </source>
</evidence>
<dbReference type="Gene3D" id="3.40.50.2020">
    <property type="match status" value="1"/>
</dbReference>
<name>A0A7J5URH6_9MICO</name>
<sequence>MSETSRSSETTSTTVTSEAAPATTAREVLGWEQFGEAARELARAVVRSGWMPDVVVAVARGGLVPAGAVAYALDVKAMGTLNVEFYTGVAETLPEPVVLPPLMDTSDLPGRRVLVVDDVADSGRTLALVMDMIRAHGLPADADGEARPVEARSAVIYAKPRSVIEPDYVWRHTDRWINFPWSAQPPVTTEV</sequence>
<proteinExistence type="predicted"/>
<dbReference type="GO" id="GO:0016757">
    <property type="term" value="F:glycosyltransferase activity"/>
    <property type="evidence" value="ECO:0007669"/>
    <property type="project" value="UniProtKB-KW"/>
</dbReference>
<dbReference type="OrthoDB" id="307631at2"/>
<dbReference type="Proteomes" id="UP000451860">
    <property type="component" value="Unassembled WGS sequence"/>
</dbReference>
<reference evidence="5 6" key="1">
    <citation type="submission" date="2019-10" db="EMBL/GenBank/DDBJ databases">
        <title>Georgenia wutianyii sp. nov. and Georgenia yuyongxinii sp. nov. isolated from plateau pika (Ochotona curzoniae) in the Qinghai-Tibet plateau of China.</title>
        <authorList>
            <person name="Tian Z."/>
        </authorList>
    </citation>
    <scope>NUCLEOTIDE SEQUENCE [LARGE SCALE GENOMIC DNA]</scope>
    <source>
        <strain evidence="5 6">DSM 21501</strain>
    </source>
</reference>
<evidence type="ECO:0000313" key="5">
    <source>
        <dbReference type="EMBL" id="KAE8764734.1"/>
    </source>
</evidence>
<accession>A0A7J5URH6</accession>
<dbReference type="AlphaFoldDB" id="A0A7J5URH6"/>
<evidence type="ECO:0000259" key="4">
    <source>
        <dbReference type="Pfam" id="PF00156"/>
    </source>
</evidence>
<dbReference type="InterPro" id="IPR029057">
    <property type="entry name" value="PRTase-like"/>
</dbReference>
<organism evidence="5 6">
    <name type="scientific">Georgenia thermotolerans</name>
    <dbReference type="NCBI Taxonomy" id="527326"/>
    <lineage>
        <taxon>Bacteria</taxon>
        <taxon>Bacillati</taxon>
        <taxon>Actinomycetota</taxon>
        <taxon>Actinomycetes</taxon>
        <taxon>Micrococcales</taxon>
        <taxon>Bogoriellaceae</taxon>
        <taxon>Georgenia</taxon>
    </lineage>
</organism>
<dbReference type="SUPFAM" id="SSF53271">
    <property type="entry name" value="PRTase-like"/>
    <property type="match status" value="1"/>
</dbReference>
<keyword evidence="2 5" id="KW-0808">Transferase</keyword>
<evidence type="ECO:0000256" key="3">
    <source>
        <dbReference type="SAM" id="MobiDB-lite"/>
    </source>
</evidence>
<keyword evidence="1 5" id="KW-0328">Glycosyltransferase</keyword>
<comment type="caution">
    <text evidence="5">The sequence shown here is derived from an EMBL/GenBank/DDBJ whole genome shotgun (WGS) entry which is preliminary data.</text>
</comment>
<dbReference type="RefSeq" id="WP_152203466.1">
    <property type="nucleotide sequence ID" value="NZ_VUKF01000028.1"/>
</dbReference>
<dbReference type="EMBL" id="WHJE01000024">
    <property type="protein sequence ID" value="KAE8764734.1"/>
    <property type="molecule type" value="Genomic_DNA"/>
</dbReference>
<dbReference type="PANTHER" id="PTHR43363:SF1">
    <property type="entry name" value="HYPOXANTHINE-GUANINE PHOSPHORIBOSYLTRANSFERASE"/>
    <property type="match status" value="1"/>
</dbReference>
<dbReference type="InterPro" id="IPR000836">
    <property type="entry name" value="PRTase_dom"/>
</dbReference>
<dbReference type="Pfam" id="PF00156">
    <property type="entry name" value="Pribosyltran"/>
    <property type="match status" value="1"/>
</dbReference>
<evidence type="ECO:0000256" key="1">
    <source>
        <dbReference type="ARBA" id="ARBA00022676"/>
    </source>
</evidence>
<gene>
    <name evidence="5" type="ORF">GB883_07555</name>
</gene>
<evidence type="ECO:0000256" key="2">
    <source>
        <dbReference type="ARBA" id="ARBA00022679"/>
    </source>
</evidence>
<dbReference type="PANTHER" id="PTHR43363">
    <property type="entry name" value="HYPOXANTHINE PHOSPHORIBOSYLTRANSFERASE"/>
    <property type="match status" value="1"/>
</dbReference>
<feature type="domain" description="Phosphoribosyltransferase" evidence="4">
    <location>
        <begin position="28"/>
        <end position="183"/>
    </location>
</feature>
<dbReference type="CDD" id="cd06223">
    <property type="entry name" value="PRTases_typeI"/>
    <property type="match status" value="1"/>
</dbReference>
<feature type="region of interest" description="Disordered" evidence="3">
    <location>
        <begin position="1"/>
        <end position="22"/>
    </location>
</feature>
<protein>
    <submittedName>
        <fullName evidence="5">Phosphoribosyltransferase</fullName>
    </submittedName>
</protein>
<keyword evidence="6" id="KW-1185">Reference proteome</keyword>